<dbReference type="EMBL" id="BOPB01000028">
    <property type="protein sequence ID" value="GIJ23897.1"/>
    <property type="molecule type" value="Genomic_DNA"/>
</dbReference>
<dbReference type="InterPro" id="IPR015424">
    <property type="entry name" value="PyrdxlP-dep_Trfase"/>
</dbReference>
<dbReference type="Proteomes" id="UP000643165">
    <property type="component" value="Unassembled WGS sequence"/>
</dbReference>
<reference evidence="2 3" key="1">
    <citation type="submission" date="2021-01" db="EMBL/GenBank/DDBJ databases">
        <title>Whole genome shotgun sequence of Verrucosispora lutea NBRC 106530.</title>
        <authorList>
            <person name="Komaki H."/>
            <person name="Tamura T."/>
        </authorList>
    </citation>
    <scope>NUCLEOTIDE SEQUENCE [LARGE SCALE GENOMIC DNA]</scope>
    <source>
        <strain evidence="2 3">NBRC 106530</strain>
    </source>
</reference>
<dbReference type="Gene3D" id="3.40.640.10">
    <property type="entry name" value="Type I PLP-dependent aspartate aminotransferase-like (Major domain)"/>
    <property type="match status" value="1"/>
</dbReference>
<evidence type="ECO:0000313" key="2">
    <source>
        <dbReference type="EMBL" id="GIJ23897.1"/>
    </source>
</evidence>
<evidence type="ECO:0000313" key="3">
    <source>
        <dbReference type="Proteomes" id="UP000643165"/>
    </source>
</evidence>
<dbReference type="RefSeq" id="WP_204002902.1">
    <property type="nucleotide sequence ID" value="NZ_BOPB01000028.1"/>
</dbReference>
<feature type="domain" description="Aminotransferase class V" evidence="1">
    <location>
        <begin position="24"/>
        <end position="341"/>
    </location>
</feature>
<dbReference type="InterPro" id="IPR000192">
    <property type="entry name" value="Aminotrans_V_dom"/>
</dbReference>
<dbReference type="InterPro" id="IPR015421">
    <property type="entry name" value="PyrdxlP-dep_Trfase_major"/>
</dbReference>
<dbReference type="Gene3D" id="3.90.1150.10">
    <property type="entry name" value="Aspartate Aminotransferase, domain 1"/>
    <property type="match status" value="1"/>
</dbReference>
<proteinExistence type="predicted"/>
<sequence>MADPSDGGLTALRAAIPLLTTRAYLFSGGIAPLAEPVRAELTSWVDQWASDPLVHRGDYFGGWDRLRDAFAQLVGAAPEEVAITENTSRATNLALRLLGLPAGSTVLVDDTTYPTMAWAALRHGLRVRQVHRTPGQRAVDAFAAHADPTVSCLAVSHVAALDGYRHDLAELAGLAAERGMRLFVDAAQSTGVVPVEMTRDGVDALVSTAMKWLLGPPGVGFLAVRGQAATGGPLDIGYVSARIGDSYQLTELPEVPAGAAGSEVGLVALPLLSAAAAGIRLVRAAGVETIAARVAQLVQRVVDGLAARGIAVVTPADPQRRAGVVSFAADNAPDLAAHLRECGVDVWGYPSGRVRVDPHGFNDDDDIDRLLEGIDVWHRQRSR</sequence>
<name>A0ABQ4J1B6_9ACTN</name>
<organism evidence="2 3">
    <name type="scientific">Micromonospora lutea</name>
    <dbReference type="NCBI Taxonomy" id="419825"/>
    <lineage>
        <taxon>Bacteria</taxon>
        <taxon>Bacillati</taxon>
        <taxon>Actinomycetota</taxon>
        <taxon>Actinomycetes</taxon>
        <taxon>Micromonosporales</taxon>
        <taxon>Micromonosporaceae</taxon>
        <taxon>Micromonospora</taxon>
    </lineage>
</organism>
<dbReference type="PANTHER" id="PTHR43586">
    <property type="entry name" value="CYSTEINE DESULFURASE"/>
    <property type="match status" value="1"/>
</dbReference>
<protein>
    <submittedName>
        <fullName evidence="2">Cysteine desulfurase</fullName>
    </submittedName>
</protein>
<dbReference type="Pfam" id="PF00266">
    <property type="entry name" value="Aminotran_5"/>
    <property type="match status" value="1"/>
</dbReference>
<gene>
    <name evidence="2" type="primary">nifS</name>
    <name evidence="2" type="ORF">Vlu01_45210</name>
</gene>
<evidence type="ECO:0000259" key="1">
    <source>
        <dbReference type="Pfam" id="PF00266"/>
    </source>
</evidence>
<keyword evidence="3" id="KW-1185">Reference proteome</keyword>
<comment type="caution">
    <text evidence="2">The sequence shown here is derived from an EMBL/GenBank/DDBJ whole genome shotgun (WGS) entry which is preliminary data.</text>
</comment>
<dbReference type="InterPro" id="IPR015422">
    <property type="entry name" value="PyrdxlP-dep_Trfase_small"/>
</dbReference>
<dbReference type="PANTHER" id="PTHR43586:SF15">
    <property type="entry name" value="BLR3095 PROTEIN"/>
    <property type="match status" value="1"/>
</dbReference>
<accession>A0ABQ4J1B6</accession>
<dbReference type="SUPFAM" id="SSF53383">
    <property type="entry name" value="PLP-dependent transferases"/>
    <property type="match status" value="1"/>
</dbReference>